<dbReference type="InterPro" id="IPR042240">
    <property type="entry name" value="CHASE_sf"/>
</dbReference>
<evidence type="ECO:0000256" key="10">
    <source>
        <dbReference type="ARBA" id="ARBA00023136"/>
    </source>
</evidence>
<evidence type="ECO:0000256" key="2">
    <source>
        <dbReference type="ARBA" id="ARBA00004370"/>
    </source>
</evidence>
<evidence type="ECO:0000313" key="15">
    <source>
        <dbReference type="Proteomes" id="UP000468591"/>
    </source>
</evidence>
<protein>
    <recommendedName>
        <fullName evidence="3">histidine kinase</fullName>
        <ecNumber evidence="3">2.7.13.3</ecNumber>
    </recommendedName>
</protein>
<dbReference type="Gene3D" id="1.10.287.130">
    <property type="match status" value="1"/>
</dbReference>
<evidence type="ECO:0000256" key="1">
    <source>
        <dbReference type="ARBA" id="ARBA00000085"/>
    </source>
</evidence>
<dbReference type="Gene3D" id="3.30.450.350">
    <property type="entry name" value="CHASE domain"/>
    <property type="match status" value="1"/>
</dbReference>
<keyword evidence="4" id="KW-0597">Phosphoprotein</keyword>
<keyword evidence="9" id="KW-0902">Two-component regulatory system</keyword>
<dbReference type="Pfam" id="PF03924">
    <property type="entry name" value="CHASE"/>
    <property type="match status" value="1"/>
</dbReference>
<dbReference type="CDD" id="cd00082">
    <property type="entry name" value="HisKA"/>
    <property type="match status" value="1"/>
</dbReference>
<keyword evidence="7" id="KW-0418">Kinase</keyword>
<evidence type="ECO:0000256" key="4">
    <source>
        <dbReference type="ARBA" id="ARBA00022553"/>
    </source>
</evidence>
<dbReference type="InterPro" id="IPR036890">
    <property type="entry name" value="HATPase_C_sf"/>
</dbReference>
<keyword evidence="5" id="KW-0808">Transferase</keyword>
<feature type="transmembrane region" description="Helical" evidence="11">
    <location>
        <begin position="25"/>
        <end position="44"/>
    </location>
</feature>
<dbReference type="Pfam" id="PF12860">
    <property type="entry name" value="PAS_7"/>
    <property type="match status" value="1"/>
</dbReference>
<proteinExistence type="predicted"/>
<dbReference type="Pfam" id="PF02518">
    <property type="entry name" value="HATPase_c"/>
    <property type="match status" value="1"/>
</dbReference>
<evidence type="ECO:0000313" key="14">
    <source>
        <dbReference type="EMBL" id="NEK20808.1"/>
    </source>
</evidence>
<evidence type="ECO:0000256" key="3">
    <source>
        <dbReference type="ARBA" id="ARBA00012438"/>
    </source>
</evidence>
<keyword evidence="8 11" id="KW-1133">Transmembrane helix</keyword>
<dbReference type="EC" id="2.7.13.3" evidence="3"/>
<reference evidence="14 15" key="1">
    <citation type="submission" date="2020-01" db="EMBL/GenBank/DDBJ databases">
        <title>Sulfitobacter sediminilitoris sp. nov., isolated from a tidal flat.</title>
        <authorList>
            <person name="Park S."/>
            <person name="Yoon J.-H."/>
        </authorList>
    </citation>
    <scope>NUCLEOTIDE SEQUENCE [LARGE SCALE GENOMIC DNA]</scope>
    <source>
        <strain evidence="14 15">JBTF-M27</strain>
    </source>
</reference>
<dbReference type="EMBL" id="JAABNT010000001">
    <property type="protein sequence ID" value="NEK20808.1"/>
    <property type="molecule type" value="Genomic_DNA"/>
</dbReference>
<evidence type="ECO:0000256" key="11">
    <source>
        <dbReference type="SAM" id="Phobius"/>
    </source>
</evidence>
<name>A0A6P0C6S3_9RHOB</name>
<comment type="subcellular location">
    <subcellularLocation>
        <location evidence="2">Membrane</location>
    </subcellularLocation>
</comment>
<dbReference type="SMART" id="SM00388">
    <property type="entry name" value="HisKA"/>
    <property type="match status" value="1"/>
</dbReference>
<keyword evidence="15" id="KW-1185">Reference proteome</keyword>
<dbReference type="FunFam" id="3.30.565.10:FF:000010">
    <property type="entry name" value="Sensor histidine kinase RcsC"/>
    <property type="match status" value="1"/>
</dbReference>
<dbReference type="InterPro" id="IPR004358">
    <property type="entry name" value="Sig_transdc_His_kin-like_C"/>
</dbReference>
<dbReference type="InterPro" id="IPR003594">
    <property type="entry name" value="HATPase_dom"/>
</dbReference>
<dbReference type="Gene3D" id="3.30.565.10">
    <property type="entry name" value="Histidine kinase-like ATPase, C-terminal domain"/>
    <property type="match status" value="1"/>
</dbReference>
<dbReference type="InterPro" id="IPR005467">
    <property type="entry name" value="His_kinase_dom"/>
</dbReference>
<dbReference type="PROSITE" id="PS50839">
    <property type="entry name" value="CHASE"/>
    <property type="match status" value="1"/>
</dbReference>
<dbReference type="Proteomes" id="UP000468591">
    <property type="component" value="Unassembled WGS sequence"/>
</dbReference>
<comment type="caution">
    <text evidence="14">The sequence shown here is derived from an EMBL/GenBank/DDBJ whole genome shotgun (WGS) entry which is preliminary data.</text>
</comment>
<dbReference type="Pfam" id="PF00512">
    <property type="entry name" value="HisKA"/>
    <property type="match status" value="1"/>
</dbReference>
<dbReference type="SMART" id="SM00387">
    <property type="entry name" value="HATPase_c"/>
    <property type="match status" value="1"/>
</dbReference>
<dbReference type="SMART" id="SM01079">
    <property type="entry name" value="CHASE"/>
    <property type="match status" value="1"/>
</dbReference>
<evidence type="ECO:0000256" key="5">
    <source>
        <dbReference type="ARBA" id="ARBA00022679"/>
    </source>
</evidence>
<dbReference type="InterPro" id="IPR036097">
    <property type="entry name" value="HisK_dim/P_sf"/>
</dbReference>
<comment type="catalytic activity">
    <reaction evidence="1">
        <text>ATP + protein L-histidine = ADP + protein N-phospho-L-histidine.</text>
        <dbReference type="EC" id="2.7.13.3"/>
    </reaction>
</comment>
<dbReference type="SUPFAM" id="SSF47384">
    <property type="entry name" value="Homodimeric domain of signal transducing histidine kinase"/>
    <property type="match status" value="1"/>
</dbReference>
<dbReference type="SUPFAM" id="SSF55874">
    <property type="entry name" value="ATPase domain of HSP90 chaperone/DNA topoisomerase II/histidine kinase"/>
    <property type="match status" value="1"/>
</dbReference>
<dbReference type="InterPro" id="IPR003661">
    <property type="entry name" value="HisK_dim/P_dom"/>
</dbReference>
<dbReference type="PRINTS" id="PR00344">
    <property type="entry name" value="BCTRLSENSOR"/>
</dbReference>
<feature type="domain" description="Histidine kinase" evidence="12">
    <location>
        <begin position="447"/>
        <end position="688"/>
    </location>
</feature>
<organism evidence="14 15">
    <name type="scientific">Sulfitobacter sediminilitoris</name>
    <dbReference type="NCBI Taxonomy" id="2698830"/>
    <lineage>
        <taxon>Bacteria</taxon>
        <taxon>Pseudomonadati</taxon>
        <taxon>Pseudomonadota</taxon>
        <taxon>Alphaproteobacteria</taxon>
        <taxon>Rhodobacterales</taxon>
        <taxon>Roseobacteraceae</taxon>
        <taxon>Sulfitobacter</taxon>
    </lineage>
</organism>
<dbReference type="AlphaFoldDB" id="A0A6P0C6S3"/>
<dbReference type="CDD" id="cd16922">
    <property type="entry name" value="HATPase_EvgS-ArcB-TorS-like"/>
    <property type="match status" value="1"/>
</dbReference>
<dbReference type="RefSeq" id="WP_164351669.1">
    <property type="nucleotide sequence ID" value="NZ_JAABNT010000001.1"/>
</dbReference>
<evidence type="ECO:0000259" key="12">
    <source>
        <dbReference type="PROSITE" id="PS50109"/>
    </source>
</evidence>
<evidence type="ECO:0000259" key="13">
    <source>
        <dbReference type="PROSITE" id="PS50839"/>
    </source>
</evidence>
<evidence type="ECO:0000256" key="7">
    <source>
        <dbReference type="ARBA" id="ARBA00022777"/>
    </source>
</evidence>
<dbReference type="PANTHER" id="PTHR43047">
    <property type="entry name" value="TWO-COMPONENT HISTIDINE PROTEIN KINASE"/>
    <property type="match status" value="1"/>
</dbReference>
<evidence type="ECO:0000256" key="6">
    <source>
        <dbReference type="ARBA" id="ARBA00022692"/>
    </source>
</evidence>
<evidence type="ECO:0000256" key="8">
    <source>
        <dbReference type="ARBA" id="ARBA00022989"/>
    </source>
</evidence>
<keyword evidence="6 11" id="KW-0812">Transmembrane</keyword>
<gene>
    <name evidence="14" type="ORF">GV827_00110</name>
</gene>
<dbReference type="PROSITE" id="PS50109">
    <property type="entry name" value="HIS_KIN"/>
    <property type="match status" value="1"/>
</dbReference>
<accession>A0A6P0C6S3</accession>
<evidence type="ECO:0000256" key="9">
    <source>
        <dbReference type="ARBA" id="ARBA00023012"/>
    </source>
</evidence>
<dbReference type="InterPro" id="IPR006189">
    <property type="entry name" value="CHASE_dom"/>
</dbReference>
<dbReference type="GO" id="GO:0000155">
    <property type="term" value="F:phosphorelay sensor kinase activity"/>
    <property type="evidence" value="ECO:0007669"/>
    <property type="project" value="InterPro"/>
</dbReference>
<feature type="domain" description="CHASE" evidence="13">
    <location>
        <begin position="127"/>
        <end position="265"/>
    </location>
</feature>
<keyword evidence="10 11" id="KW-0472">Membrane</keyword>
<dbReference type="GO" id="GO:0016020">
    <property type="term" value="C:membrane"/>
    <property type="evidence" value="ECO:0007669"/>
    <property type="project" value="UniProtKB-SubCell"/>
</dbReference>
<sequence length="706" mass="78390">MSKPQAKRRYKTQLSFVAQPKLRRLLARGLLVGFVAAIMIGIAYKIEDLSFQSYLRDQKLETTVKVIEIREKIEADVFHRILDLNELATVLGQNPDMSPTEFNLKAVDFLMAYPEVKNIAAAPDLFVEMVFPLRGNEAIIGLDYRQNEEQFAGVEEAIRTGEGIITGPVDLVQGGRGLIMRKPVFTRTPTGIKKPWGILSVVLDYDKFMERIGIPEFEKEFDILIRNVGTHNSMPAEVLLGSPAILNQNPIELAFNFPFGNWQFAATPNGGWPVHRPGHVAGWFQRGLLITFCLITLWYVMSLLDRRRLAEKLLSTGIEAIDHGFVMFDSNRRLVAFNKKYKQLAGGSGMVRIGALYEDIVKANLDAGLIPDAVGREEEWYAEWSQRLDIKEADKEQILADGRTIRAYDRPMEDGSVVGLRIDISDLKKAQIAAEAANKAKTDFMGVLSHELRTPLTVILGHAQLAKNFRSMPAYKKLLAEIETHPELTQEVEPKLDAMSDQIGKMMEAIERSGNHLFTLISEILDFAKIDSGTLSMDMEPATACDIVEPVVEQMRPMVVHKGLRLDAQCAPLDLVGDSKRLQQVLINLIGNASKFTDNGTISVEVAQEGDDILFKVQDTGIGIPKEHLSRVFEAFHQVDSTSGRKYGGTGLGLAISRDIARAHGGDMSASSIEGQGSTFTLRIPRAEAVAKPQEAEEHEIEALVA</sequence>